<name>A0ABP8VH13_9PSEU</name>
<dbReference type="Proteomes" id="UP001500192">
    <property type="component" value="Unassembled WGS sequence"/>
</dbReference>
<proteinExistence type="predicted"/>
<comment type="caution">
    <text evidence="1">The sequence shown here is derived from an EMBL/GenBank/DDBJ whole genome shotgun (WGS) entry which is preliminary data.</text>
</comment>
<gene>
    <name evidence="1" type="ORF">GCM10023214_65220</name>
</gene>
<protein>
    <submittedName>
        <fullName evidence="1">Uncharacterized protein</fullName>
    </submittedName>
</protein>
<keyword evidence="2" id="KW-1185">Reference proteome</keyword>
<evidence type="ECO:0000313" key="2">
    <source>
        <dbReference type="Proteomes" id="UP001500192"/>
    </source>
</evidence>
<sequence>MVEQSTSVTLPYSHSFTCSGNVLAWETGGDDINARHLAPVDGSDVPQIWSGNSSSEQICNVGFVFRNPYDFPCVQCGEDGEVEAAITSAE</sequence>
<dbReference type="EMBL" id="BAABIB010000131">
    <property type="protein sequence ID" value="GAA4663474.1"/>
    <property type="molecule type" value="Genomic_DNA"/>
</dbReference>
<reference evidence="2" key="1">
    <citation type="journal article" date="2019" name="Int. J. Syst. Evol. Microbiol.">
        <title>The Global Catalogue of Microorganisms (GCM) 10K type strain sequencing project: providing services to taxonomists for standard genome sequencing and annotation.</title>
        <authorList>
            <consortium name="The Broad Institute Genomics Platform"/>
            <consortium name="The Broad Institute Genome Sequencing Center for Infectious Disease"/>
            <person name="Wu L."/>
            <person name="Ma J."/>
        </authorList>
    </citation>
    <scope>NUCLEOTIDE SEQUENCE [LARGE SCALE GENOMIC DNA]</scope>
    <source>
        <strain evidence="2">JCM 18054</strain>
    </source>
</reference>
<organism evidence="1 2">
    <name type="scientific">Amycolatopsis dongchuanensis</name>
    <dbReference type="NCBI Taxonomy" id="1070866"/>
    <lineage>
        <taxon>Bacteria</taxon>
        <taxon>Bacillati</taxon>
        <taxon>Actinomycetota</taxon>
        <taxon>Actinomycetes</taxon>
        <taxon>Pseudonocardiales</taxon>
        <taxon>Pseudonocardiaceae</taxon>
        <taxon>Amycolatopsis</taxon>
    </lineage>
</organism>
<evidence type="ECO:0000313" key="1">
    <source>
        <dbReference type="EMBL" id="GAA4663474.1"/>
    </source>
</evidence>
<accession>A0ABP8VH13</accession>